<dbReference type="Gene3D" id="1.25.40.10">
    <property type="entry name" value="Tetratricopeptide repeat domain"/>
    <property type="match status" value="2"/>
</dbReference>
<dbReference type="SMART" id="SM00028">
    <property type="entry name" value="TPR"/>
    <property type="match status" value="4"/>
</dbReference>
<gene>
    <name evidence="2" type="ORF">ALMA_0485</name>
</gene>
<dbReference type="SUPFAM" id="SSF48452">
    <property type="entry name" value="TPR-like"/>
    <property type="match status" value="1"/>
</dbReference>
<dbReference type="Pfam" id="PF13228">
    <property type="entry name" value="DUF4037"/>
    <property type="match status" value="1"/>
</dbReference>
<protein>
    <submittedName>
        <fullName evidence="2">Tetratricopeptide repeat protein</fullName>
    </submittedName>
</protein>
<dbReference type="Proteomes" id="UP000243657">
    <property type="component" value="Unassembled WGS sequence"/>
</dbReference>
<dbReference type="InterPro" id="IPR019734">
    <property type="entry name" value="TPR_rpt"/>
</dbReference>
<dbReference type="InterPro" id="IPR011990">
    <property type="entry name" value="TPR-like_helical_dom_sf"/>
</dbReference>
<evidence type="ECO:0000259" key="1">
    <source>
        <dbReference type="Pfam" id="PF13228"/>
    </source>
</evidence>
<dbReference type="AlphaFoldDB" id="A0A261F621"/>
<dbReference type="PANTHER" id="PTHR19959:SF119">
    <property type="entry name" value="FUNGAL LIPASE-LIKE DOMAIN-CONTAINING PROTEIN"/>
    <property type="match status" value="1"/>
</dbReference>
<proteinExistence type="predicted"/>
<sequence>MTRHDFSAEDFYRGLDEIFAHHEAATKALPYLEHALASARATQDLTAELTVISEFLGFDRSHGRHEHSRELSARALDLRTQLHLENTPEGTIILINVATALRQAQDYTRAHTLYERAIDEAETTLPDTDRQKAALYNNFSMLLSDTGDLPGSREQLLTALELMRTSSPAPEKDPDIATTLTNLGLLDLQLDAKDSALEHTHAALSIYEEHPKLQESAHYTSALAGYAQALFVSGRPEHALVYYEKALALIEKYYGKSSDYYATTLENVRLVRASIPREHLTGLQLSRAYWEEYVDTLFAGDLAPLRARAAVGLSGHGSECYGFDDELSRDHDFGPRLCIWLTDEDFAQYGAALSARYAALPSTFRGYTRSAASPRSTGRSGVMSIDSFFESITGMSHAPAQVGEEHLWLSLDEATLAAATNGEVFADPLGAFSAHRRGFRLMPEDVRLYLISQRLGMAAQTGQYNYARMLRRSDRAAAVLCVSEFVQTVCSLVFLVNSPASAGYLPYYKWQFAALRRLSSRMGTRLADVGDTLEKLATCPLDAHAQEWIDEVCGKIGRQLRADGLTTSTDSFLEWQRPYVEAHIASSSPLVHSIQEEA</sequence>
<dbReference type="InterPro" id="IPR025117">
    <property type="entry name" value="DUF4037"/>
</dbReference>
<organism evidence="2 3">
    <name type="scientific">Alloscardovia macacae</name>
    <dbReference type="NCBI Taxonomy" id="1160091"/>
    <lineage>
        <taxon>Bacteria</taxon>
        <taxon>Bacillati</taxon>
        <taxon>Actinomycetota</taxon>
        <taxon>Actinomycetes</taxon>
        <taxon>Bifidobacteriales</taxon>
        <taxon>Bifidobacteriaceae</taxon>
        <taxon>Alloscardovia</taxon>
    </lineage>
</organism>
<comment type="caution">
    <text evidence="2">The sequence shown here is derived from an EMBL/GenBank/DDBJ whole genome shotgun (WGS) entry which is preliminary data.</text>
</comment>
<keyword evidence="3" id="KW-1185">Reference proteome</keyword>
<dbReference type="RefSeq" id="WP_094726250.1">
    <property type="nucleotide sequence ID" value="NZ_JBHLWS010000005.1"/>
</dbReference>
<dbReference type="Pfam" id="PF13374">
    <property type="entry name" value="TPR_10"/>
    <property type="match status" value="1"/>
</dbReference>
<dbReference type="EMBL" id="MWWT01000004">
    <property type="protein sequence ID" value="OZG54538.1"/>
    <property type="molecule type" value="Genomic_DNA"/>
</dbReference>
<accession>A0A261F621</accession>
<evidence type="ECO:0000313" key="2">
    <source>
        <dbReference type="EMBL" id="OZG54538.1"/>
    </source>
</evidence>
<reference evidence="2 3" key="1">
    <citation type="journal article" date="2017" name="BMC Genomics">
        <title>Comparative genomic and phylogenomic analyses of the Bifidobacteriaceae family.</title>
        <authorList>
            <person name="Lugli G.A."/>
            <person name="Milani C."/>
            <person name="Turroni F."/>
            <person name="Duranti S."/>
            <person name="Mancabelli L."/>
            <person name="Mangifesta M."/>
            <person name="Ferrario C."/>
            <person name="Modesto M."/>
            <person name="Mattarelli P."/>
            <person name="Jiri K."/>
            <person name="van Sinderen D."/>
            <person name="Ventura M."/>
        </authorList>
    </citation>
    <scope>NUCLEOTIDE SEQUENCE [LARGE SCALE GENOMIC DNA]</scope>
    <source>
        <strain evidence="2 3">DSM 24762</strain>
    </source>
</reference>
<name>A0A261F621_9BIFI</name>
<evidence type="ECO:0000313" key="3">
    <source>
        <dbReference type="Proteomes" id="UP000243657"/>
    </source>
</evidence>
<dbReference type="PANTHER" id="PTHR19959">
    <property type="entry name" value="KINESIN LIGHT CHAIN"/>
    <property type="match status" value="1"/>
</dbReference>
<feature type="domain" description="DUF4037" evidence="1">
    <location>
        <begin position="408"/>
        <end position="510"/>
    </location>
</feature>